<reference evidence="2" key="1">
    <citation type="journal article" date="2017" name="Nat. Ecol. Evol.">
        <title>Genome expansion and lineage-specific genetic innovations in the forest pathogenic fungi Armillaria.</title>
        <authorList>
            <person name="Sipos G."/>
            <person name="Prasanna A.N."/>
            <person name="Walter M.C."/>
            <person name="O'Connor E."/>
            <person name="Balint B."/>
            <person name="Krizsan K."/>
            <person name="Kiss B."/>
            <person name="Hess J."/>
            <person name="Varga T."/>
            <person name="Slot J."/>
            <person name="Riley R."/>
            <person name="Boka B."/>
            <person name="Rigling D."/>
            <person name="Barry K."/>
            <person name="Lee J."/>
            <person name="Mihaltcheva S."/>
            <person name="LaButti K."/>
            <person name="Lipzen A."/>
            <person name="Waldron R."/>
            <person name="Moloney N.M."/>
            <person name="Sperisen C."/>
            <person name="Kredics L."/>
            <person name="Vagvoelgyi C."/>
            <person name="Patrignani A."/>
            <person name="Fitzpatrick D."/>
            <person name="Nagy I."/>
            <person name="Doyle S."/>
            <person name="Anderson J.B."/>
            <person name="Grigoriev I.V."/>
            <person name="Gueldener U."/>
            <person name="Muensterkoetter M."/>
            <person name="Nagy L.G."/>
        </authorList>
    </citation>
    <scope>NUCLEOTIDE SEQUENCE [LARGE SCALE GENOMIC DNA]</scope>
    <source>
        <strain evidence="2">Ar21-2</strain>
    </source>
</reference>
<name>A0A2H3D0M5_ARMGA</name>
<sequence length="230" mass="26076">MVALRYYSAVLWNGQIVAKALAAMKAYTGLRLGSERLMHWLVAGKKFAQWQLCCHQLMFSLTQAAKKTTQQGQYSPNGTSTNIVTKNAIRHVGDTVPTILSLMSQHQLRKQVKVVVRIRMLEKAVINVARTYHMLASLHFPKTLYHLTKTYFLSLSKPLLSKTWANWALRQLTQPQAHQYSTIPALECPELKTKERLGFPKVDLAPQGLTNDKLHQTHAEHLSFKLQASS</sequence>
<gene>
    <name evidence="1" type="ORF">ARMGADRAFT_1037245</name>
</gene>
<dbReference type="Proteomes" id="UP000217790">
    <property type="component" value="Unassembled WGS sequence"/>
</dbReference>
<dbReference type="EMBL" id="KZ293699">
    <property type="protein sequence ID" value="PBK84318.1"/>
    <property type="molecule type" value="Genomic_DNA"/>
</dbReference>
<keyword evidence="2" id="KW-1185">Reference proteome</keyword>
<dbReference type="InParanoid" id="A0A2H3D0M5"/>
<evidence type="ECO:0000313" key="2">
    <source>
        <dbReference type="Proteomes" id="UP000217790"/>
    </source>
</evidence>
<evidence type="ECO:0000313" key="1">
    <source>
        <dbReference type="EMBL" id="PBK84318.1"/>
    </source>
</evidence>
<organism evidence="1 2">
    <name type="scientific">Armillaria gallica</name>
    <name type="common">Bulbous honey fungus</name>
    <name type="synonym">Armillaria bulbosa</name>
    <dbReference type="NCBI Taxonomy" id="47427"/>
    <lineage>
        <taxon>Eukaryota</taxon>
        <taxon>Fungi</taxon>
        <taxon>Dikarya</taxon>
        <taxon>Basidiomycota</taxon>
        <taxon>Agaricomycotina</taxon>
        <taxon>Agaricomycetes</taxon>
        <taxon>Agaricomycetidae</taxon>
        <taxon>Agaricales</taxon>
        <taxon>Marasmiineae</taxon>
        <taxon>Physalacriaceae</taxon>
        <taxon>Armillaria</taxon>
    </lineage>
</organism>
<protein>
    <submittedName>
        <fullName evidence="1">Uncharacterized protein</fullName>
    </submittedName>
</protein>
<dbReference type="AlphaFoldDB" id="A0A2H3D0M5"/>
<accession>A0A2H3D0M5</accession>
<proteinExistence type="predicted"/>